<dbReference type="Proteomes" id="UP000198372">
    <property type="component" value="Unassembled WGS sequence"/>
</dbReference>
<feature type="compositionally biased region" description="Basic and acidic residues" evidence="1">
    <location>
        <begin position="127"/>
        <end position="140"/>
    </location>
</feature>
<name>A0A238FA74_9BASI</name>
<feature type="region of interest" description="Disordered" evidence="1">
    <location>
        <begin position="1"/>
        <end position="238"/>
    </location>
</feature>
<evidence type="ECO:0000313" key="3">
    <source>
        <dbReference type="Proteomes" id="UP000198372"/>
    </source>
</evidence>
<feature type="compositionally biased region" description="Basic residues" evidence="1">
    <location>
        <begin position="27"/>
        <end position="36"/>
    </location>
</feature>
<accession>A0A238FA74</accession>
<sequence length="625" mass="66749">MLSGDDTDYDTLPTGLPQTCKPSTKTYAKKAKHRATRSGPAVAGVPRTDQDSATTSSEEEETTLKGKGRVTKGDLEGKGLAMHQHGGLVGEVGGEDRDHVAALERAPGLSKQEKSTISTEAQQSPKEAGRVKTPVREGNSRRPPRAGTRTTRLPRSDVQLGAKTPATSRQFPTNVPSSEQMPSSPEKVDELDDALAESARTSMRPRSKKLSALSDKSNLPKQSQVTESKTRGSRQMPSLEIVSLYGSQGTSESKAARPDITCLNSNVTKTKASGEGSEAHSTMSIFHDPRPVDADVKKDKKLRARSSRTSSKSKAPASAAIDHAALAPVSPIEASSTLSRHNCASSSTLKTDGTAFSPHLVGMERGGYGQLPPPIVPIAAGTEDLSHSYHPSDDDLSGHSSIVIETYETTERHVSDPEEGGNETIRAAPNVVILNPSASGHEALDLEGPDKMTPAPVLVDDDLTARVSSRGETSASTELQTTEARSAVAEPLPATKEPEQPPESEFLTPGQALPPRRRKLSLAQPRPGGPGSDEDDLAYYLAITATGSSGEEDQDARDQQEWLKGEAEVGKGVEPGWTIEQAQRRRYILRKLPGLGGEKDSDDELTLRGEFPNRSDNRPSHSRVS</sequence>
<dbReference type="OrthoDB" id="2536741at2759"/>
<evidence type="ECO:0000256" key="1">
    <source>
        <dbReference type="SAM" id="MobiDB-lite"/>
    </source>
</evidence>
<feature type="compositionally biased region" description="Basic and acidic residues" evidence="1">
    <location>
        <begin position="287"/>
        <end position="298"/>
    </location>
</feature>
<feature type="compositionally biased region" description="Polar residues" evidence="1">
    <location>
        <begin position="165"/>
        <end position="183"/>
    </location>
</feature>
<proteinExistence type="predicted"/>
<feature type="compositionally biased region" description="Low complexity" evidence="1">
    <location>
        <begin position="307"/>
        <end position="320"/>
    </location>
</feature>
<feature type="compositionally biased region" description="Basic and acidic residues" evidence="1">
    <location>
        <begin position="605"/>
        <end position="619"/>
    </location>
</feature>
<feature type="compositionally biased region" description="Basic and acidic residues" evidence="1">
    <location>
        <begin position="384"/>
        <end position="397"/>
    </location>
</feature>
<evidence type="ECO:0000313" key="2">
    <source>
        <dbReference type="EMBL" id="SCV70740.1"/>
    </source>
</evidence>
<feature type="region of interest" description="Disordered" evidence="1">
    <location>
        <begin position="591"/>
        <end position="625"/>
    </location>
</feature>
<feature type="compositionally biased region" description="Polar residues" evidence="1">
    <location>
        <begin position="16"/>
        <end position="26"/>
    </location>
</feature>
<dbReference type="AlphaFoldDB" id="A0A238FA74"/>
<feature type="compositionally biased region" description="Polar residues" evidence="1">
    <location>
        <begin position="333"/>
        <end position="351"/>
    </location>
</feature>
<protein>
    <submittedName>
        <fullName evidence="2">BQ2448_3502 protein</fullName>
    </submittedName>
</protein>
<feature type="compositionally biased region" description="Polar residues" evidence="1">
    <location>
        <begin position="466"/>
        <end position="484"/>
    </location>
</feature>
<feature type="region of interest" description="Disordered" evidence="1">
    <location>
        <begin position="266"/>
        <end position="537"/>
    </location>
</feature>
<keyword evidence="3" id="KW-1185">Reference proteome</keyword>
<gene>
    <name evidence="2" type="ORF">BQ2448_3502</name>
</gene>
<reference evidence="3" key="1">
    <citation type="submission" date="2016-09" db="EMBL/GenBank/DDBJ databases">
        <authorList>
            <person name="Jeantristanb JTB J.-T."/>
            <person name="Ricardo R."/>
        </authorList>
    </citation>
    <scope>NUCLEOTIDE SEQUENCE [LARGE SCALE GENOMIC DNA]</scope>
</reference>
<dbReference type="EMBL" id="FMSP01000006">
    <property type="protein sequence ID" value="SCV70740.1"/>
    <property type="molecule type" value="Genomic_DNA"/>
</dbReference>
<feature type="compositionally biased region" description="Polar residues" evidence="1">
    <location>
        <begin position="115"/>
        <end position="125"/>
    </location>
</feature>
<organism evidence="2 3">
    <name type="scientific">Microbotryum intermedium</name>
    <dbReference type="NCBI Taxonomy" id="269621"/>
    <lineage>
        <taxon>Eukaryota</taxon>
        <taxon>Fungi</taxon>
        <taxon>Dikarya</taxon>
        <taxon>Basidiomycota</taxon>
        <taxon>Pucciniomycotina</taxon>
        <taxon>Microbotryomycetes</taxon>
        <taxon>Microbotryales</taxon>
        <taxon>Microbotryaceae</taxon>
        <taxon>Microbotryum</taxon>
    </lineage>
</organism>
<feature type="compositionally biased region" description="Polar residues" evidence="1">
    <location>
        <begin position="214"/>
        <end position="227"/>
    </location>
</feature>